<dbReference type="InterPro" id="IPR018391">
    <property type="entry name" value="PQQ_b-propeller_rpt"/>
</dbReference>
<keyword evidence="3" id="KW-0418">Kinase</keyword>
<dbReference type="InterPro" id="IPR025883">
    <property type="entry name" value="Cadherin-like_domain"/>
</dbReference>
<keyword evidence="2" id="KW-0732">Signal</keyword>
<sequence>MKRIAILGITSLLVTTLFNQSSAWAAFNQNQGEKGGYALGAYDKNAQQPTTFNYTRQSAYGSINMPETKWEFLTGGNINSSPAIASDGTIYIGSNDGNLYAIKPDGTKKWEFLTGGSINSSPTIASDGTIYIGSNDGKLYAINPDGTKKWEFLIGSSIYSSPTIAADGTIYIGSNNGSLYAIDGKGTKKWEFPTGDIIKSSPAIAADGTIYIGSYDKKIYAIKPDGTEKWQFSTQNYISSSPAIAADGTIYIGNNDGKLYALKPNGIEKWEFETDNTIQGAPAIAADGTVYVASNDGNLYALKPDGTKKWRFQTNGELPVSPIISADGTIYIGNYDKKIYAVKPDGTEKWKLPTSDKISTSATIGSNGTIYIGSQDKKLYAVSSASPINTNLSNLTVNPGTLSPAFSTTQNTYSINVEKNVPYITVTATTADQGALVSIKGNKTTSATMALDIGENVIAVVVTGKDKTTTQTYTIRVLRAPTWTSTPVSQAPTSSDNPDQKNHFPDTQGHWAEKYIQEAIDRGITQGYPDGTFQPDASITRIEFISLLMRALDKKVEGTTVLPFTDQNNIQNWGKNAVATAVQLGITKGYEDHTFRPDQSITRAEIVAMVVRAMNIKADTTSNLTFADADKIQPWVKDDVKIAIATGIIKGIGNNRFEPNQKATRSEAITIILNALHAKK</sequence>
<dbReference type="AlphaFoldDB" id="A0A0U5AZY4"/>
<dbReference type="EC" id="2.7.11.1" evidence="3"/>
<reference evidence="3 4" key="1">
    <citation type="submission" date="2015-12" db="EMBL/GenBank/DDBJ databases">
        <title>Genome sequence of Aneurinibacillus soli.</title>
        <authorList>
            <person name="Lee J.S."/>
            <person name="Lee K.C."/>
            <person name="Kim K.K."/>
            <person name="Lee B.W."/>
        </authorList>
    </citation>
    <scope>NUCLEOTIDE SEQUENCE [LARGE SCALE GENOMIC DNA]</scope>
    <source>
        <strain evidence="3 4">CB4</strain>
    </source>
</reference>
<feature type="signal peptide" evidence="2">
    <location>
        <begin position="1"/>
        <end position="25"/>
    </location>
</feature>
<dbReference type="Pfam" id="PF00395">
    <property type="entry name" value="SLH"/>
    <property type="match status" value="3"/>
</dbReference>
<dbReference type="Pfam" id="PF12733">
    <property type="entry name" value="Cadherin-like"/>
    <property type="match status" value="1"/>
</dbReference>
<dbReference type="EMBL" id="AP017312">
    <property type="protein sequence ID" value="BAU26527.1"/>
    <property type="molecule type" value="Genomic_DNA"/>
</dbReference>
<evidence type="ECO:0000256" key="2">
    <source>
        <dbReference type="SAM" id="SignalP"/>
    </source>
</evidence>
<dbReference type="InterPro" id="IPR052091">
    <property type="entry name" value="Beta-ala_Activ/Resist"/>
</dbReference>
<keyword evidence="3" id="KW-0808">Transferase</keyword>
<feature type="compositionally biased region" description="Polar residues" evidence="1">
    <location>
        <begin position="485"/>
        <end position="497"/>
    </location>
</feature>
<protein>
    <submittedName>
        <fullName evidence="3">Serine/threonine-protein kinase AfsK</fullName>
        <ecNumber evidence="3">2.7.11.1</ecNumber>
    </submittedName>
</protein>
<dbReference type="Gene3D" id="2.130.10.10">
    <property type="entry name" value="YVTN repeat-like/Quinoprotein amine dehydrogenase"/>
    <property type="match status" value="2"/>
</dbReference>
<dbReference type="KEGG" id="asoc:CB4_00654"/>
<feature type="chain" id="PRO_5043668783" evidence="2">
    <location>
        <begin position="26"/>
        <end position="680"/>
    </location>
</feature>
<evidence type="ECO:0000313" key="3">
    <source>
        <dbReference type="EMBL" id="BAU26527.1"/>
    </source>
</evidence>
<dbReference type="PROSITE" id="PS51272">
    <property type="entry name" value="SLH"/>
    <property type="match status" value="3"/>
</dbReference>
<dbReference type="InterPro" id="IPR015943">
    <property type="entry name" value="WD40/YVTN_repeat-like_dom_sf"/>
</dbReference>
<evidence type="ECO:0000313" key="4">
    <source>
        <dbReference type="Proteomes" id="UP000217696"/>
    </source>
</evidence>
<dbReference type="Pfam" id="PF13360">
    <property type="entry name" value="PQQ_2"/>
    <property type="match status" value="1"/>
</dbReference>
<accession>A0A0U5AZY4</accession>
<keyword evidence="4" id="KW-1185">Reference proteome</keyword>
<name>A0A0U5AZY4_9BACL</name>
<evidence type="ECO:0000256" key="1">
    <source>
        <dbReference type="SAM" id="MobiDB-lite"/>
    </source>
</evidence>
<gene>
    <name evidence="3" type="primary">afsK</name>
    <name evidence="3" type="ORF">CB4_00654</name>
</gene>
<organism evidence="3 4">
    <name type="scientific">Aneurinibacillus soli</name>
    <dbReference type="NCBI Taxonomy" id="1500254"/>
    <lineage>
        <taxon>Bacteria</taxon>
        <taxon>Bacillati</taxon>
        <taxon>Bacillota</taxon>
        <taxon>Bacilli</taxon>
        <taxon>Bacillales</taxon>
        <taxon>Paenibacillaceae</taxon>
        <taxon>Aneurinibacillus group</taxon>
        <taxon>Aneurinibacillus</taxon>
    </lineage>
</organism>
<proteinExistence type="predicted"/>
<dbReference type="InterPro" id="IPR002372">
    <property type="entry name" value="PQQ_rpt_dom"/>
</dbReference>
<dbReference type="Proteomes" id="UP000217696">
    <property type="component" value="Chromosome"/>
</dbReference>
<dbReference type="SUPFAM" id="SSF50998">
    <property type="entry name" value="Quinoprotein alcohol dehydrogenase-like"/>
    <property type="match status" value="2"/>
</dbReference>
<dbReference type="InterPro" id="IPR011047">
    <property type="entry name" value="Quinoprotein_ADH-like_sf"/>
</dbReference>
<dbReference type="SMART" id="SM00564">
    <property type="entry name" value="PQQ"/>
    <property type="match status" value="8"/>
</dbReference>
<dbReference type="PANTHER" id="PTHR44394:SF1">
    <property type="entry name" value="BETA-ALANINE-ACTIVATING ENZYME"/>
    <property type="match status" value="1"/>
</dbReference>
<dbReference type="OrthoDB" id="1858867at2"/>
<dbReference type="GO" id="GO:0043041">
    <property type="term" value="P:amino acid activation for nonribosomal peptide biosynthetic process"/>
    <property type="evidence" value="ECO:0007669"/>
    <property type="project" value="TreeGrafter"/>
</dbReference>
<dbReference type="GO" id="GO:0004674">
    <property type="term" value="F:protein serine/threonine kinase activity"/>
    <property type="evidence" value="ECO:0007669"/>
    <property type="project" value="UniProtKB-EC"/>
</dbReference>
<feature type="region of interest" description="Disordered" evidence="1">
    <location>
        <begin position="485"/>
        <end position="507"/>
    </location>
</feature>
<dbReference type="PANTHER" id="PTHR44394">
    <property type="entry name" value="BETA-ALANINE-ACTIVATING ENZYME"/>
    <property type="match status" value="1"/>
</dbReference>
<dbReference type="RefSeq" id="WP_096463566.1">
    <property type="nucleotide sequence ID" value="NZ_AP017312.1"/>
</dbReference>
<dbReference type="InterPro" id="IPR001119">
    <property type="entry name" value="SLH_dom"/>
</dbReference>